<sequence length="115" mass="12181">MTAFSVIMEHAIKLGGREGNPAARPRKLKTGEDSHRARNARLKEVSWLGLYTAPVPADQEAITGRTAAQLPALYQGHGLAATDDLGDREVPAAPRGRTGNRQATSKATSFATSTA</sequence>
<evidence type="ECO:0000313" key="2">
    <source>
        <dbReference type="EMBL" id="MDT8331162.1"/>
    </source>
</evidence>
<dbReference type="EMBL" id="JAVVDO010000011">
    <property type="protein sequence ID" value="MDT8331162.1"/>
    <property type="molecule type" value="Genomic_DNA"/>
</dbReference>
<proteinExistence type="predicted"/>
<reference evidence="2 3" key="1">
    <citation type="journal article" date="2019" name="Microb. Pathog.">
        <title>Comparison of VITEK 2, MALDI-TOF MS, 16S rRNA gene sequencing, and whole-genome sequencing for identification of Roseomonas mucosa.</title>
        <authorList>
            <person name="Rudolph W.W."/>
            <person name="Gunzer F."/>
            <person name="Trauth M."/>
            <person name="Bunk B."/>
            <person name="Bigge R."/>
            <person name="Schrottner P."/>
        </authorList>
    </citation>
    <scope>NUCLEOTIDE SEQUENCE [LARGE SCALE GENOMIC DNA]</scope>
    <source>
        <strain evidence="2 3">DSM 103800</strain>
    </source>
</reference>
<evidence type="ECO:0000256" key="1">
    <source>
        <dbReference type="SAM" id="MobiDB-lite"/>
    </source>
</evidence>
<dbReference type="Proteomes" id="UP001258945">
    <property type="component" value="Unassembled WGS sequence"/>
</dbReference>
<gene>
    <name evidence="2" type="ORF">RQ831_08845</name>
</gene>
<evidence type="ECO:0000313" key="3">
    <source>
        <dbReference type="Proteomes" id="UP001258945"/>
    </source>
</evidence>
<organism evidence="2 3">
    <name type="scientific">Roseomonas gilardii</name>
    <dbReference type="NCBI Taxonomy" id="257708"/>
    <lineage>
        <taxon>Bacteria</taxon>
        <taxon>Pseudomonadati</taxon>
        <taxon>Pseudomonadota</taxon>
        <taxon>Alphaproteobacteria</taxon>
        <taxon>Acetobacterales</taxon>
        <taxon>Roseomonadaceae</taxon>
        <taxon>Roseomonas</taxon>
    </lineage>
</organism>
<feature type="region of interest" description="Disordered" evidence="1">
    <location>
        <begin position="79"/>
        <end position="115"/>
    </location>
</feature>
<feature type="region of interest" description="Disordered" evidence="1">
    <location>
        <begin position="16"/>
        <end position="37"/>
    </location>
</feature>
<comment type="caution">
    <text evidence="2">The sequence shown here is derived from an EMBL/GenBank/DDBJ whole genome shotgun (WGS) entry which is preliminary data.</text>
</comment>
<name>A0ABU3ME33_9PROT</name>
<feature type="compositionally biased region" description="Low complexity" evidence="1">
    <location>
        <begin position="103"/>
        <end position="115"/>
    </location>
</feature>
<accession>A0ABU3ME33</accession>
<dbReference type="RefSeq" id="WP_314281854.1">
    <property type="nucleotide sequence ID" value="NZ_JAVVDO010000011.1"/>
</dbReference>
<keyword evidence="3" id="KW-1185">Reference proteome</keyword>
<protein>
    <submittedName>
        <fullName evidence="2">Uncharacterized protein</fullName>
    </submittedName>
</protein>